<dbReference type="PANTHER" id="PTHR12526">
    <property type="entry name" value="GLYCOSYLTRANSFERASE"/>
    <property type="match status" value="1"/>
</dbReference>
<sequence>MVKKVGLIAHYGEDYISYRINFLNYLKSLGVEECFGIVPKDKHAEEVLKTPYPVFFYEYSRSWKFVADIFRTYKRFKNIISTEKPDLVFTYKFFPNLLGVYVAKKLKVKTVVATVAGLGFLDKQNSSFLINKIFKAYLSILKRADFIVVQNSDDLVLLQQFINPDKVILTNGSGVNKDKFIQLETPDRSKWNLSTGKKYFLFCSRIVKEKGILELIDAFKNIENKHPEAVLLIAGWFDSKGIEEEVNARIKNSPSIQYIGYQKNVKEIVQLSDCVVLPSYYPEGVPRSLTESLALSKPIITTDHKGCKETCIDTVNGYLVKPGSVTDLQQKLELFLSLSDEQVKNMQQNSLNLFNDKFEQGRVFKTIADRILYA</sequence>
<feature type="domain" description="Glycosyl transferase family 1" evidence="1">
    <location>
        <begin position="187"/>
        <end position="350"/>
    </location>
</feature>
<dbReference type="Gene3D" id="3.40.50.2000">
    <property type="entry name" value="Glycogen Phosphorylase B"/>
    <property type="match status" value="2"/>
</dbReference>
<dbReference type="InterPro" id="IPR001296">
    <property type="entry name" value="Glyco_trans_1"/>
</dbReference>
<comment type="caution">
    <text evidence="3">The sequence shown here is derived from an EMBL/GenBank/DDBJ whole genome shotgun (WGS) entry which is preliminary data.</text>
</comment>
<protein>
    <submittedName>
        <fullName evidence="3">Glycosyltransferase family 1 protein</fullName>
    </submittedName>
</protein>
<dbReference type="Proteomes" id="UP000264217">
    <property type="component" value="Unassembled WGS sequence"/>
</dbReference>
<dbReference type="RefSeq" id="WP_117390933.1">
    <property type="nucleotide sequence ID" value="NZ_QWDC01000001.1"/>
</dbReference>
<reference evidence="3 4" key="1">
    <citation type="submission" date="2018-08" db="EMBL/GenBank/DDBJ databases">
        <title>Mucilaginibacter sp. MYSH2.</title>
        <authorList>
            <person name="Seo T."/>
        </authorList>
    </citation>
    <scope>NUCLEOTIDE SEQUENCE [LARGE SCALE GENOMIC DNA]</scope>
    <source>
        <strain evidence="3 4">MYSH2</strain>
    </source>
</reference>
<dbReference type="Pfam" id="PF00534">
    <property type="entry name" value="Glycos_transf_1"/>
    <property type="match status" value="1"/>
</dbReference>
<organism evidence="3 4">
    <name type="scientific">Mucilaginibacter conchicola</name>
    <dbReference type="NCBI Taxonomy" id="2303333"/>
    <lineage>
        <taxon>Bacteria</taxon>
        <taxon>Pseudomonadati</taxon>
        <taxon>Bacteroidota</taxon>
        <taxon>Sphingobacteriia</taxon>
        <taxon>Sphingobacteriales</taxon>
        <taxon>Sphingobacteriaceae</taxon>
        <taxon>Mucilaginibacter</taxon>
    </lineage>
</organism>
<dbReference type="PANTHER" id="PTHR12526:SF638">
    <property type="entry name" value="SPORE COAT PROTEIN SA"/>
    <property type="match status" value="1"/>
</dbReference>
<dbReference type="SUPFAM" id="SSF53756">
    <property type="entry name" value="UDP-Glycosyltransferase/glycogen phosphorylase"/>
    <property type="match status" value="1"/>
</dbReference>
<dbReference type="OrthoDB" id="9790710at2"/>
<proteinExistence type="predicted"/>
<feature type="domain" description="Glycosyltransferase subfamily 4-like N-terminal" evidence="2">
    <location>
        <begin position="56"/>
        <end position="151"/>
    </location>
</feature>
<dbReference type="AlphaFoldDB" id="A0A372P0C9"/>
<accession>A0A372P0C9</accession>
<evidence type="ECO:0000313" key="3">
    <source>
        <dbReference type="EMBL" id="RFZ95369.1"/>
    </source>
</evidence>
<dbReference type="EMBL" id="QWDC01000001">
    <property type="protein sequence ID" value="RFZ95369.1"/>
    <property type="molecule type" value="Genomic_DNA"/>
</dbReference>
<evidence type="ECO:0000259" key="2">
    <source>
        <dbReference type="Pfam" id="PF13477"/>
    </source>
</evidence>
<keyword evidence="4" id="KW-1185">Reference proteome</keyword>
<dbReference type="GO" id="GO:0016757">
    <property type="term" value="F:glycosyltransferase activity"/>
    <property type="evidence" value="ECO:0007669"/>
    <property type="project" value="InterPro"/>
</dbReference>
<evidence type="ECO:0000313" key="4">
    <source>
        <dbReference type="Proteomes" id="UP000264217"/>
    </source>
</evidence>
<keyword evidence="3" id="KW-0808">Transferase</keyword>
<name>A0A372P0C9_9SPHI</name>
<gene>
    <name evidence="3" type="ORF">D0C36_07530</name>
</gene>
<evidence type="ECO:0000259" key="1">
    <source>
        <dbReference type="Pfam" id="PF00534"/>
    </source>
</evidence>
<dbReference type="Pfam" id="PF13477">
    <property type="entry name" value="Glyco_trans_4_2"/>
    <property type="match status" value="1"/>
</dbReference>
<dbReference type="InterPro" id="IPR028098">
    <property type="entry name" value="Glyco_trans_4-like_N"/>
</dbReference>